<protein>
    <submittedName>
        <fullName evidence="2">Uncharacterized protein</fullName>
    </submittedName>
</protein>
<organism evidence="2">
    <name type="scientific">Klosneuvirus KNV1</name>
    <dbReference type="NCBI Taxonomy" id="1977640"/>
    <lineage>
        <taxon>Viruses</taxon>
        <taxon>Varidnaviria</taxon>
        <taxon>Bamfordvirae</taxon>
        <taxon>Nucleocytoviricota</taxon>
        <taxon>Megaviricetes</taxon>
        <taxon>Imitervirales</taxon>
        <taxon>Mimiviridae</taxon>
        <taxon>Klosneuvirinae</taxon>
        <taxon>Klosneuvirus</taxon>
    </lineage>
</organism>
<name>A0A1V0SI73_9VIRU</name>
<proteinExistence type="predicted"/>
<evidence type="ECO:0000313" key="2">
    <source>
        <dbReference type="EMBL" id="ARF11419.1"/>
    </source>
</evidence>
<gene>
    <name evidence="2" type="ORF">Klosneuvirus_1_276</name>
</gene>
<accession>A0A1V0SI73</accession>
<reference evidence="2" key="1">
    <citation type="journal article" date="2017" name="Science">
        <title>Giant viruses with an expanded complement of translation system components.</title>
        <authorList>
            <person name="Schulz F."/>
            <person name="Yutin N."/>
            <person name="Ivanova N.N."/>
            <person name="Ortega D.R."/>
            <person name="Lee T.K."/>
            <person name="Vierheilig J."/>
            <person name="Daims H."/>
            <person name="Horn M."/>
            <person name="Wagner M."/>
            <person name="Jensen G.J."/>
            <person name="Kyrpides N.C."/>
            <person name="Koonin E.V."/>
            <person name="Woyke T."/>
        </authorList>
    </citation>
    <scope>NUCLEOTIDE SEQUENCE</scope>
    <source>
        <strain evidence="2">KNV1</strain>
    </source>
</reference>
<evidence type="ECO:0000256" key="1">
    <source>
        <dbReference type="SAM" id="MobiDB-lite"/>
    </source>
</evidence>
<dbReference type="EMBL" id="KY684108">
    <property type="protein sequence ID" value="ARF11419.1"/>
    <property type="molecule type" value="Genomic_DNA"/>
</dbReference>
<sequence>MATMIQTHHDDSNDYDDYDDYDDYEYNYKQRHTQGLCPCAGGNSHYIQNKDCVNYQCYGYNCVGIRVESDGRVLSAPFGFGEKEYEIGPDFGENYAETHQDEFEGVILKERYNPGEIFEYHYAEYEDDSNTAYTSTDDDVVNSEDSNSDFGGYDSV</sequence>
<feature type="region of interest" description="Disordered" evidence="1">
    <location>
        <begin position="129"/>
        <end position="156"/>
    </location>
</feature>